<dbReference type="Pfam" id="PF00300">
    <property type="entry name" value="His_Phos_1"/>
    <property type="match status" value="1"/>
</dbReference>
<dbReference type="AlphaFoldDB" id="A0A9D1ENG8"/>
<dbReference type="InterPro" id="IPR029033">
    <property type="entry name" value="His_PPase_superfam"/>
</dbReference>
<accession>A0A9D1ENG8</accession>
<gene>
    <name evidence="1" type="ORF">IAD01_02125</name>
</gene>
<reference evidence="1" key="1">
    <citation type="submission" date="2020-10" db="EMBL/GenBank/DDBJ databases">
        <authorList>
            <person name="Gilroy R."/>
        </authorList>
    </citation>
    <scope>NUCLEOTIDE SEQUENCE</scope>
    <source>
        <strain evidence="1">CHK157-1446</strain>
    </source>
</reference>
<dbReference type="InterPro" id="IPR013078">
    <property type="entry name" value="His_Pase_superF_clade-1"/>
</dbReference>
<dbReference type="Gene3D" id="3.40.50.1240">
    <property type="entry name" value="Phosphoglycerate mutase-like"/>
    <property type="match status" value="1"/>
</dbReference>
<dbReference type="EMBL" id="DVIR01000020">
    <property type="protein sequence ID" value="HIS24182.1"/>
    <property type="molecule type" value="Genomic_DNA"/>
</dbReference>
<sequence length="242" mass="27702">MRLLIIRHADPDYSIDSLTPKGWREAELLSDRIAKLDVKAFYCSPLGRAQDTASLTLKKMGREAVTLDWLKEFYYCRVKLPYTNGERVITWDLLPSFFTKIDALYDKDEFMNVDFMKEGNYPELYKNITDGLDELLATHGYVRNGRYYDAAKPNRDTIVFFCHFGIECQMLGHLLSISPVVLGQNFCAAPTSVTTLYTEEREKGIASFRCSAFGDTSHLYAAGEEPAFSARFCETFDSDERH</sequence>
<reference evidence="1" key="2">
    <citation type="journal article" date="2021" name="PeerJ">
        <title>Extensive microbial diversity within the chicken gut microbiome revealed by metagenomics and culture.</title>
        <authorList>
            <person name="Gilroy R."/>
            <person name="Ravi A."/>
            <person name="Getino M."/>
            <person name="Pursley I."/>
            <person name="Horton D.L."/>
            <person name="Alikhan N.F."/>
            <person name="Baker D."/>
            <person name="Gharbi K."/>
            <person name="Hall N."/>
            <person name="Watson M."/>
            <person name="Adriaenssens E.M."/>
            <person name="Foster-Nyarko E."/>
            <person name="Jarju S."/>
            <person name="Secka A."/>
            <person name="Antonio M."/>
            <person name="Oren A."/>
            <person name="Chaudhuri R.R."/>
            <person name="La Ragione R."/>
            <person name="Hildebrand F."/>
            <person name="Pallen M.J."/>
        </authorList>
    </citation>
    <scope>NUCLEOTIDE SEQUENCE</scope>
    <source>
        <strain evidence="1">CHK157-1446</strain>
    </source>
</reference>
<name>A0A9D1ENG8_9FIRM</name>
<organism evidence="1 2">
    <name type="scientific">Candidatus Faeciplasma gallinarum</name>
    <dbReference type="NCBI Taxonomy" id="2840799"/>
    <lineage>
        <taxon>Bacteria</taxon>
        <taxon>Bacillati</taxon>
        <taxon>Bacillota</taxon>
        <taxon>Clostridia</taxon>
        <taxon>Eubacteriales</taxon>
        <taxon>Oscillospiraceae</taxon>
        <taxon>Oscillospiraceae incertae sedis</taxon>
        <taxon>Candidatus Faeciplasma</taxon>
    </lineage>
</organism>
<evidence type="ECO:0000313" key="2">
    <source>
        <dbReference type="Proteomes" id="UP000823982"/>
    </source>
</evidence>
<proteinExistence type="predicted"/>
<dbReference type="SUPFAM" id="SSF53254">
    <property type="entry name" value="Phosphoglycerate mutase-like"/>
    <property type="match status" value="1"/>
</dbReference>
<evidence type="ECO:0000313" key="1">
    <source>
        <dbReference type="EMBL" id="HIS24182.1"/>
    </source>
</evidence>
<comment type="caution">
    <text evidence="1">The sequence shown here is derived from an EMBL/GenBank/DDBJ whole genome shotgun (WGS) entry which is preliminary data.</text>
</comment>
<dbReference type="Proteomes" id="UP000823982">
    <property type="component" value="Unassembled WGS sequence"/>
</dbReference>
<dbReference type="CDD" id="cd07067">
    <property type="entry name" value="HP_PGM_like"/>
    <property type="match status" value="1"/>
</dbReference>
<protein>
    <submittedName>
        <fullName evidence="1">Histidine phosphatase family protein</fullName>
    </submittedName>
</protein>